<comment type="similarity">
    <text evidence="1">Belongs to the HupF/HypC family.</text>
</comment>
<evidence type="ECO:0000256" key="1">
    <source>
        <dbReference type="ARBA" id="ARBA00006018"/>
    </source>
</evidence>
<proteinExistence type="inferred from homology"/>
<evidence type="ECO:0000313" key="3">
    <source>
        <dbReference type="Proteomes" id="UP000677913"/>
    </source>
</evidence>
<dbReference type="Gene3D" id="2.30.30.140">
    <property type="match status" value="1"/>
</dbReference>
<dbReference type="Proteomes" id="UP000677913">
    <property type="component" value="Unassembled WGS sequence"/>
</dbReference>
<dbReference type="EMBL" id="JAGSXH010000001">
    <property type="protein sequence ID" value="MBS2961520.1"/>
    <property type="molecule type" value="Genomic_DNA"/>
</dbReference>
<dbReference type="GO" id="GO:0005506">
    <property type="term" value="F:iron ion binding"/>
    <property type="evidence" value="ECO:0007669"/>
    <property type="project" value="TreeGrafter"/>
</dbReference>
<dbReference type="PANTHER" id="PTHR35177">
    <property type="entry name" value="HYDROGENASE MATURATION FACTOR HYBG"/>
    <property type="match status" value="1"/>
</dbReference>
<dbReference type="RefSeq" id="WP_211463270.1">
    <property type="nucleotide sequence ID" value="NZ_JAGSXH010000001.1"/>
</dbReference>
<dbReference type="AlphaFoldDB" id="A0A8J7WIF9"/>
<dbReference type="GO" id="GO:0051604">
    <property type="term" value="P:protein maturation"/>
    <property type="evidence" value="ECO:0007669"/>
    <property type="project" value="TreeGrafter"/>
</dbReference>
<dbReference type="NCBIfam" id="TIGR00074">
    <property type="entry name" value="hypC_hupF"/>
    <property type="match status" value="1"/>
</dbReference>
<dbReference type="SUPFAM" id="SSF159127">
    <property type="entry name" value="HupF/HypC-like"/>
    <property type="match status" value="1"/>
</dbReference>
<organism evidence="2 3">
    <name type="scientific">Actinocrinis puniceicyclus</name>
    <dbReference type="NCBI Taxonomy" id="977794"/>
    <lineage>
        <taxon>Bacteria</taxon>
        <taxon>Bacillati</taxon>
        <taxon>Actinomycetota</taxon>
        <taxon>Actinomycetes</taxon>
        <taxon>Catenulisporales</taxon>
        <taxon>Actinospicaceae</taxon>
        <taxon>Actinocrinis</taxon>
    </lineage>
</organism>
<accession>A0A8J7WIF9</accession>
<dbReference type="PANTHER" id="PTHR35177:SF2">
    <property type="entry name" value="HYDROGENASE MATURATION FACTOR HYBG"/>
    <property type="match status" value="1"/>
</dbReference>
<dbReference type="PRINTS" id="PR00445">
    <property type="entry name" value="HUPFHYPC"/>
</dbReference>
<reference evidence="2" key="1">
    <citation type="submission" date="2021-04" db="EMBL/GenBank/DDBJ databases">
        <title>Genome based classification of Actinospica acidithermotolerans sp. nov., an actinobacterium isolated from an Indonesian hot spring.</title>
        <authorList>
            <person name="Kusuma A.B."/>
            <person name="Putra K.E."/>
            <person name="Nafisah S."/>
            <person name="Loh J."/>
            <person name="Nouioui I."/>
            <person name="Goodfellow M."/>
        </authorList>
    </citation>
    <scope>NUCLEOTIDE SEQUENCE</scope>
    <source>
        <strain evidence="2">DSM 45618</strain>
    </source>
</reference>
<dbReference type="Pfam" id="PF01455">
    <property type="entry name" value="HupF_HypC"/>
    <property type="match status" value="1"/>
</dbReference>
<keyword evidence="3" id="KW-1185">Reference proteome</keyword>
<evidence type="ECO:0000313" key="2">
    <source>
        <dbReference type="EMBL" id="MBS2961520.1"/>
    </source>
</evidence>
<name>A0A8J7WIF9_9ACTN</name>
<dbReference type="InterPro" id="IPR001109">
    <property type="entry name" value="Hydrogenase_HupF/HypC"/>
</dbReference>
<gene>
    <name evidence="2" type="ORF">KGA66_00580</name>
</gene>
<dbReference type="GO" id="GO:1902670">
    <property type="term" value="F:carbon dioxide binding"/>
    <property type="evidence" value="ECO:0007669"/>
    <property type="project" value="TreeGrafter"/>
</dbReference>
<comment type="caution">
    <text evidence="2">The sequence shown here is derived from an EMBL/GenBank/DDBJ whole genome shotgun (WGS) entry which is preliminary data.</text>
</comment>
<sequence length="72" mass="7658">MCLSVPGRIVEVRQAEPFAVAMVECDDGVKQVSLAMVPDAAVGEYVIVHVGFAVDRMAEAEALAALELLRSL</sequence>
<protein>
    <submittedName>
        <fullName evidence="2">HypC/HybG/HupF family hydrogenase formation chaperone</fullName>
    </submittedName>
</protein>